<dbReference type="InterPro" id="IPR036291">
    <property type="entry name" value="NAD(P)-bd_dom_sf"/>
</dbReference>
<evidence type="ECO:0000313" key="10">
    <source>
        <dbReference type="Proteomes" id="UP000256869"/>
    </source>
</evidence>
<protein>
    <recommendedName>
        <fullName evidence="6">Glucose-6-phosphate 1-dehydrogenase</fullName>
        <shortName evidence="6">G6PD</shortName>
        <ecNumber evidence="6">1.1.1.49</ecNumber>
    </recommendedName>
</protein>
<dbReference type="PANTHER" id="PTHR23429">
    <property type="entry name" value="GLUCOSE-6-PHOSPHATE 1-DEHYDROGENASE G6PD"/>
    <property type="match status" value="1"/>
</dbReference>
<dbReference type="GO" id="GO:0004345">
    <property type="term" value="F:glucose-6-phosphate dehydrogenase activity"/>
    <property type="evidence" value="ECO:0007669"/>
    <property type="project" value="UniProtKB-UniRule"/>
</dbReference>
<feature type="binding site" evidence="6">
    <location>
        <position position="180"/>
    </location>
    <ligand>
        <name>substrate</name>
    </ligand>
</feature>
<organism evidence="9 10">
    <name type="scientific">Cohnella lupini</name>
    <dbReference type="NCBI Taxonomy" id="1294267"/>
    <lineage>
        <taxon>Bacteria</taxon>
        <taxon>Bacillati</taxon>
        <taxon>Bacillota</taxon>
        <taxon>Bacilli</taxon>
        <taxon>Bacillales</taxon>
        <taxon>Paenibacillaceae</taxon>
        <taxon>Cohnella</taxon>
    </lineage>
</organism>
<keyword evidence="3 6" id="KW-0521">NADP</keyword>
<evidence type="ECO:0000256" key="2">
    <source>
        <dbReference type="ARBA" id="ARBA00022526"/>
    </source>
</evidence>
<dbReference type="EC" id="1.1.1.49" evidence="6"/>
<comment type="pathway">
    <text evidence="1 6">Carbohydrate degradation; pentose phosphate pathway; D-ribulose 5-phosphate from D-glucose 6-phosphate (oxidative stage): step 1/3.</text>
</comment>
<feature type="active site" description="Proton acceptor" evidence="6">
    <location>
        <position position="242"/>
    </location>
</feature>
<dbReference type="PRINTS" id="PR00079">
    <property type="entry name" value="G6PDHDRGNASE"/>
</dbReference>
<dbReference type="SUPFAM" id="SSF51735">
    <property type="entry name" value="NAD(P)-binding Rossmann-fold domains"/>
    <property type="match status" value="1"/>
</dbReference>
<feature type="binding site" evidence="6">
    <location>
        <position position="218"/>
    </location>
    <ligand>
        <name>substrate</name>
    </ligand>
</feature>
<dbReference type="GO" id="GO:0050661">
    <property type="term" value="F:NADP binding"/>
    <property type="evidence" value="ECO:0007669"/>
    <property type="project" value="UniProtKB-UniRule"/>
</dbReference>
<feature type="binding site" evidence="6">
    <location>
        <position position="348"/>
    </location>
    <ligand>
        <name>substrate</name>
    </ligand>
</feature>
<dbReference type="AlphaFoldDB" id="A0A3D9IBY0"/>
<dbReference type="NCBIfam" id="TIGR00871">
    <property type="entry name" value="zwf"/>
    <property type="match status" value="1"/>
</dbReference>
<dbReference type="Pfam" id="PF02781">
    <property type="entry name" value="G6PD_C"/>
    <property type="match status" value="1"/>
</dbReference>
<comment type="catalytic activity">
    <reaction evidence="6">
        <text>D-glucose 6-phosphate + NADP(+) = 6-phospho-D-glucono-1,5-lactone + NADPH + H(+)</text>
        <dbReference type="Rhea" id="RHEA:15841"/>
        <dbReference type="ChEBI" id="CHEBI:15378"/>
        <dbReference type="ChEBI" id="CHEBI:57783"/>
        <dbReference type="ChEBI" id="CHEBI:57955"/>
        <dbReference type="ChEBI" id="CHEBI:58349"/>
        <dbReference type="ChEBI" id="CHEBI:61548"/>
        <dbReference type="EC" id="1.1.1.49"/>
    </reaction>
</comment>
<dbReference type="InterPro" id="IPR022674">
    <property type="entry name" value="G6P_DH_NAD-bd"/>
</dbReference>
<dbReference type="SUPFAM" id="SSF55347">
    <property type="entry name" value="Glyceraldehyde-3-phosphate dehydrogenase-like, C-terminal domain"/>
    <property type="match status" value="1"/>
</dbReference>
<dbReference type="PIRSF" id="PIRSF000110">
    <property type="entry name" value="G6PD"/>
    <property type="match status" value="1"/>
</dbReference>
<sequence length="513" mass="58672">MDSTTFVLFGATGDLAKRKIYPALYNLFIDRKLVPTFSLIGLGRRELSDETFQANVEQSLRMFSRRQAEDPVLMNSFLSAFRYRVLDVGRKDDYKKLLNQIELREEELGISPNRLFYLSVGPEFFETIAANIQESGLGSANGWKRLVIEKPFGHDLQSARDLNEKLSKAFAEDEIFRIDHYLGKPMVQKLEVLQQTNPVLRALWTNRYIANVQITANETVGVEERAGYYDHVGAVRDMFQNHMLQLLMMLAIHLPSDSTSSENVRYKKKKIMEALEPLQKQSVGANVVRAQYTAGVINGKPVVDYTSEPGIAATSMNDTFIAAKLQIDDFFWRGVPFYIRTGKRMKEKSTRIVIEFKGPLKQPSSTPEDSKVPNLLVFEISPNEGITLQLNTRDPDHKEEFKPILIDFHSKKDDVPEAYENLIHDALHGDPTFFAHWDEVELSWQWVQPILEAFEENVVPLRKYAAGSYGPTESDALLAEDGYHWWFDAKTEQDTDTDTKEGEQYAYHANANH</sequence>
<dbReference type="Pfam" id="PF00479">
    <property type="entry name" value="G6PD_N"/>
    <property type="match status" value="1"/>
</dbReference>
<comment type="caution">
    <text evidence="9">The sequence shown here is derived from an EMBL/GenBank/DDBJ whole genome shotgun (WGS) entry which is preliminary data.</text>
</comment>
<dbReference type="RefSeq" id="WP_115993351.1">
    <property type="nucleotide sequence ID" value="NZ_QRDY01000007.1"/>
</dbReference>
<evidence type="ECO:0000256" key="3">
    <source>
        <dbReference type="ARBA" id="ARBA00022857"/>
    </source>
</evidence>
<evidence type="ECO:0000256" key="1">
    <source>
        <dbReference type="ARBA" id="ARBA00004937"/>
    </source>
</evidence>
<evidence type="ECO:0000259" key="8">
    <source>
        <dbReference type="Pfam" id="PF02781"/>
    </source>
</evidence>
<feature type="binding site" evidence="6">
    <location>
        <position position="44"/>
    </location>
    <ligand>
        <name>NADP(+)</name>
        <dbReference type="ChEBI" id="CHEBI:58349"/>
    </ligand>
</feature>
<dbReference type="Gene3D" id="3.30.360.10">
    <property type="entry name" value="Dihydrodipicolinate Reductase, domain 2"/>
    <property type="match status" value="1"/>
</dbReference>
<dbReference type="InterPro" id="IPR001282">
    <property type="entry name" value="G6P_DH"/>
</dbReference>
<feature type="domain" description="Glucose-6-phosphate dehydrogenase C-terminal" evidence="8">
    <location>
        <begin position="192"/>
        <end position="486"/>
    </location>
</feature>
<dbReference type="GO" id="GO:0006006">
    <property type="term" value="P:glucose metabolic process"/>
    <property type="evidence" value="ECO:0007669"/>
    <property type="project" value="UniProtKB-KW"/>
</dbReference>
<feature type="binding site" evidence="6">
    <location>
        <position position="237"/>
    </location>
    <ligand>
        <name>substrate</name>
    </ligand>
</feature>
<feature type="binding site" evidence="6">
    <location>
        <position position="343"/>
    </location>
    <ligand>
        <name>substrate</name>
    </ligand>
</feature>
<dbReference type="UniPathway" id="UPA00115">
    <property type="reaction ID" value="UER00408"/>
</dbReference>
<dbReference type="GO" id="GO:0005829">
    <property type="term" value="C:cytosol"/>
    <property type="evidence" value="ECO:0007669"/>
    <property type="project" value="TreeGrafter"/>
</dbReference>
<dbReference type="GO" id="GO:0009051">
    <property type="term" value="P:pentose-phosphate shunt, oxidative branch"/>
    <property type="evidence" value="ECO:0007669"/>
    <property type="project" value="TreeGrafter"/>
</dbReference>
<dbReference type="InterPro" id="IPR022675">
    <property type="entry name" value="G6P_DH_C"/>
</dbReference>
<proteinExistence type="inferred from homology"/>
<evidence type="ECO:0000256" key="6">
    <source>
        <dbReference type="HAMAP-Rule" id="MF_00966"/>
    </source>
</evidence>
<gene>
    <name evidence="6" type="primary">zwf</name>
    <name evidence="9" type="ORF">DFP95_107142</name>
</gene>
<dbReference type="OrthoDB" id="9802739at2"/>
<dbReference type="HAMAP" id="MF_00966">
    <property type="entry name" value="G6PD"/>
    <property type="match status" value="1"/>
</dbReference>
<name>A0A3D9IBY0_9BACL</name>
<keyword evidence="4 6" id="KW-0560">Oxidoreductase</keyword>
<evidence type="ECO:0000313" key="9">
    <source>
        <dbReference type="EMBL" id="RED59303.1"/>
    </source>
</evidence>
<comment type="function">
    <text evidence="6">Catalyzes the oxidation of glucose 6-phosphate to 6-phosphogluconolactone.</text>
</comment>
<feature type="binding site" evidence="6">
    <location>
        <position position="150"/>
    </location>
    <ligand>
        <name>NADP(+)</name>
        <dbReference type="ChEBI" id="CHEBI:58349"/>
    </ligand>
</feature>
<dbReference type="Gene3D" id="3.40.50.720">
    <property type="entry name" value="NAD(P)-binding Rossmann-like Domain"/>
    <property type="match status" value="1"/>
</dbReference>
<dbReference type="Proteomes" id="UP000256869">
    <property type="component" value="Unassembled WGS sequence"/>
</dbReference>
<reference evidence="9 10" key="1">
    <citation type="submission" date="2018-07" db="EMBL/GenBank/DDBJ databases">
        <title>Genomic Encyclopedia of Type Strains, Phase III (KMG-III): the genomes of soil and plant-associated and newly described type strains.</title>
        <authorList>
            <person name="Whitman W."/>
        </authorList>
    </citation>
    <scope>NUCLEOTIDE SEQUENCE [LARGE SCALE GENOMIC DNA]</scope>
    <source>
        <strain evidence="9 10">CECT 8236</strain>
    </source>
</reference>
<feature type="binding site" evidence="6">
    <location>
        <position position="184"/>
    </location>
    <ligand>
        <name>substrate</name>
    </ligand>
</feature>
<keyword evidence="2 6" id="KW-0313">Glucose metabolism</keyword>
<evidence type="ECO:0000256" key="5">
    <source>
        <dbReference type="ARBA" id="ARBA00023277"/>
    </source>
</evidence>
<accession>A0A3D9IBY0</accession>
<keyword evidence="10" id="KW-1185">Reference proteome</keyword>
<evidence type="ECO:0000256" key="4">
    <source>
        <dbReference type="ARBA" id="ARBA00023002"/>
    </source>
</evidence>
<feature type="binding site" evidence="6">
    <location>
        <begin position="10"/>
        <end position="17"/>
    </location>
    <ligand>
        <name>NADP(+)</name>
        <dbReference type="ChEBI" id="CHEBI:58349"/>
    </ligand>
</feature>
<feature type="binding site" evidence="6">
    <location>
        <begin position="87"/>
        <end position="88"/>
    </location>
    <ligand>
        <name>NADP(+)</name>
        <dbReference type="ChEBI" id="CHEBI:58349"/>
    </ligand>
</feature>
<evidence type="ECO:0000259" key="7">
    <source>
        <dbReference type="Pfam" id="PF00479"/>
    </source>
</evidence>
<dbReference type="PANTHER" id="PTHR23429:SF0">
    <property type="entry name" value="GLUCOSE-6-PHOSPHATE 1-DEHYDROGENASE"/>
    <property type="match status" value="1"/>
</dbReference>
<dbReference type="EMBL" id="QRDY01000007">
    <property type="protein sequence ID" value="RED59303.1"/>
    <property type="molecule type" value="Genomic_DNA"/>
</dbReference>
<keyword evidence="5 6" id="KW-0119">Carbohydrate metabolism</keyword>
<feature type="domain" description="Glucose-6-phosphate dehydrogenase NAD-binding" evidence="7">
    <location>
        <begin position="7"/>
        <end position="188"/>
    </location>
</feature>
<comment type="similarity">
    <text evidence="6">Belongs to the glucose-6-phosphate dehydrogenase family.</text>
</comment>